<dbReference type="AlphaFoldDB" id="A0A381QY64"/>
<feature type="non-terminal residue" evidence="2">
    <location>
        <position position="1"/>
    </location>
</feature>
<gene>
    <name evidence="2" type="ORF">METZ01_LOCUS36342</name>
</gene>
<name>A0A381QY64_9ZZZZ</name>
<dbReference type="GO" id="GO:0004029">
    <property type="term" value="F:aldehyde dehydrogenase (NAD+) activity"/>
    <property type="evidence" value="ECO:0007669"/>
    <property type="project" value="TreeGrafter"/>
</dbReference>
<sequence>VASGHEVRAVVRNPAKARSAASLHGLDPDGIEVVVADLADHEALRASVDGVDALLHVGAVFSLDPRQGRQMRSVNPTSTSVLLEAAADRDLRRVVHVSSMGVYGAGRTSVGPDTPTGPECGPYTGSKIEADALAVSHQRAGRPVVIVCPGGIIGPLDPSPELSDSMAAALDGLRRSRVPMPEGACFGMVDVRDVAAACVGSLTSGGAPARHLLAGHLVGPADMLRMASELTGRPVRITGFPAPLLSLTGVLCDLVGRATANKMPLSREVARMTTANMRAGGLQEVDQRSAHQAFGFPATPLETTLAETISWLHVAGHLTDEQAGRLAH</sequence>
<dbReference type="PANTHER" id="PTHR48079">
    <property type="entry name" value="PROTEIN YEEZ"/>
    <property type="match status" value="1"/>
</dbReference>
<accession>A0A381QY64</accession>
<dbReference type="GO" id="GO:0005737">
    <property type="term" value="C:cytoplasm"/>
    <property type="evidence" value="ECO:0007669"/>
    <property type="project" value="TreeGrafter"/>
</dbReference>
<dbReference type="InterPro" id="IPR001509">
    <property type="entry name" value="Epimerase_deHydtase"/>
</dbReference>
<organism evidence="2">
    <name type="scientific">marine metagenome</name>
    <dbReference type="NCBI Taxonomy" id="408172"/>
    <lineage>
        <taxon>unclassified sequences</taxon>
        <taxon>metagenomes</taxon>
        <taxon>ecological metagenomes</taxon>
    </lineage>
</organism>
<dbReference type="InterPro" id="IPR036291">
    <property type="entry name" value="NAD(P)-bd_dom_sf"/>
</dbReference>
<dbReference type="Pfam" id="PF01370">
    <property type="entry name" value="Epimerase"/>
    <property type="match status" value="1"/>
</dbReference>
<evidence type="ECO:0000259" key="1">
    <source>
        <dbReference type="Pfam" id="PF01370"/>
    </source>
</evidence>
<dbReference type="InterPro" id="IPR051783">
    <property type="entry name" value="NAD(P)-dependent_oxidoreduct"/>
</dbReference>
<proteinExistence type="predicted"/>
<dbReference type="Gene3D" id="3.40.50.720">
    <property type="entry name" value="NAD(P)-binding Rossmann-like Domain"/>
    <property type="match status" value="1"/>
</dbReference>
<protein>
    <recommendedName>
        <fullName evidence="1">NAD-dependent epimerase/dehydratase domain-containing protein</fullName>
    </recommendedName>
</protein>
<reference evidence="2" key="1">
    <citation type="submission" date="2018-05" db="EMBL/GenBank/DDBJ databases">
        <authorList>
            <person name="Lanie J.A."/>
            <person name="Ng W.-L."/>
            <person name="Kazmierczak K.M."/>
            <person name="Andrzejewski T.M."/>
            <person name="Davidsen T.M."/>
            <person name="Wayne K.J."/>
            <person name="Tettelin H."/>
            <person name="Glass J.I."/>
            <person name="Rusch D."/>
            <person name="Podicherti R."/>
            <person name="Tsui H.-C.T."/>
            <person name="Winkler M.E."/>
        </authorList>
    </citation>
    <scope>NUCLEOTIDE SEQUENCE</scope>
</reference>
<dbReference type="PANTHER" id="PTHR48079:SF6">
    <property type="entry name" value="NAD(P)-BINDING DOMAIN-CONTAINING PROTEIN-RELATED"/>
    <property type="match status" value="1"/>
</dbReference>
<feature type="domain" description="NAD-dependent epimerase/dehydratase" evidence="1">
    <location>
        <begin position="3"/>
        <end position="204"/>
    </location>
</feature>
<evidence type="ECO:0000313" key="2">
    <source>
        <dbReference type="EMBL" id="SUZ83488.1"/>
    </source>
</evidence>
<dbReference type="EMBL" id="UINC01001552">
    <property type="protein sequence ID" value="SUZ83488.1"/>
    <property type="molecule type" value="Genomic_DNA"/>
</dbReference>
<dbReference type="SUPFAM" id="SSF51735">
    <property type="entry name" value="NAD(P)-binding Rossmann-fold domains"/>
    <property type="match status" value="1"/>
</dbReference>